<dbReference type="AlphaFoldDB" id="A0A9W9LFA4"/>
<keyword evidence="2" id="KW-1185">Reference proteome</keyword>
<proteinExistence type="predicted"/>
<evidence type="ECO:0000313" key="1">
    <source>
        <dbReference type="EMBL" id="KAJ5151970.1"/>
    </source>
</evidence>
<dbReference type="OrthoDB" id="10264449at2759"/>
<dbReference type="SUPFAM" id="SSF54427">
    <property type="entry name" value="NTF2-like"/>
    <property type="match status" value="1"/>
</dbReference>
<accession>A0A9W9LFA4</accession>
<evidence type="ECO:0000313" key="2">
    <source>
        <dbReference type="Proteomes" id="UP001146351"/>
    </source>
</evidence>
<dbReference type="InterPro" id="IPR032710">
    <property type="entry name" value="NTF2-like_dom_sf"/>
</dbReference>
<reference evidence="1" key="2">
    <citation type="journal article" date="2023" name="IMA Fungus">
        <title>Comparative genomic study of the Penicillium genus elucidates a diverse pangenome and 15 lateral gene transfer events.</title>
        <authorList>
            <person name="Petersen C."/>
            <person name="Sorensen T."/>
            <person name="Nielsen M.R."/>
            <person name="Sondergaard T.E."/>
            <person name="Sorensen J.L."/>
            <person name="Fitzpatrick D.A."/>
            <person name="Frisvad J.C."/>
            <person name="Nielsen K.L."/>
        </authorList>
    </citation>
    <scope>NUCLEOTIDE SEQUENCE</scope>
    <source>
        <strain evidence="1">IBT 21917</strain>
    </source>
</reference>
<protein>
    <submittedName>
        <fullName evidence="1">Uncharacterized protein</fullName>
    </submittedName>
</protein>
<gene>
    <name evidence="1" type="ORF">N7492_010265</name>
</gene>
<name>A0A9W9LFA4_9EURO</name>
<dbReference type="Proteomes" id="UP001146351">
    <property type="component" value="Unassembled WGS sequence"/>
</dbReference>
<dbReference type="Gene3D" id="3.10.450.50">
    <property type="match status" value="1"/>
</dbReference>
<dbReference type="EMBL" id="JAPQKO010000008">
    <property type="protein sequence ID" value="KAJ5151970.1"/>
    <property type="molecule type" value="Genomic_DNA"/>
</dbReference>
<sequence length="221" mass="24530">MHLLFLLPLTLATTPTTPYPTKDEIRTILAPLAETNLTSAEFFAHVSPSVHWTIQGTHPAAGVYTNRSVLEATFARIAATGSMQRPLAARLINVIGGGDEEWSVEELQVQGFPVYPICLILIPRFRARIGLIFDNHYPWATRWDSERCIVEARAYLDSALVAAALQQNEIGALFTYVDPRDRILAFCDAVGGGAGRDVWIFETRCGVECQMDCRFGSIFKL</sequence>
<comment type="caution">
    <text evidence="1">The sequence shown here is derived from an EMBL/GenBank/DDBJ whole genome shotgun (WGS) entry which is preliminary data.</text>
</comment>
<organism evidence="1 2">
    <name type="scientific">Penicillium capsulatum</name>
    <dbReference type="NCBI Taxonomy" id="69766"/>
    <lineage>
        <taxon>Eukaryota</taxon>
        <taxon>Fungi</taxon>
        <taxon>Dikarya</taxon>
        <taxon>Ascomycota</taxon>
        <taxon>Pezizomycotina</taxon>
        <taxon>Eurotiomycetes</taxon>
        <taxon>Eurotiomycetidae</taxon>
        <taxon>Eurotiales</taxon>
        <taxon>Aspergillaceae</taxon>
        <taxon>Penicillium</taxon>
    </lineage>
</organism>
<reference evidence="1" key="1">
    <citation type="submission" date="2022-11" db="EMBL/GenBank/DDBJ databases">
        <authorList>
            <person name="Petersen C."/>
        </authorList>
    </citation>
    <scope>NUCLEOTIDE SEQUENCE</scope>
    <source>
        <strain evidence="1">IBT 21917</strain>
    </source>
</reference>